<evidence type="ECO:0000256" key="6">
    <source>
        <dbReference type="ARBA" id="ARBA00022878"/>
    </source>
</evidence>
<dbReference type="GO" id="GO:0003677">
    <property type="term" value="F:DNA binding"/>
    <property type="evidence" value="ECO:0007669"/>
    <property type="project" value="InterPro"/>
</dbReference>
<feature type="compositionally biased region" description="Polar residues" evidence="13">
    <location>
        <begin position="1093"/>
        <end position="1105"/>
    </location>
</feature>
<dbReference type="GO" id="GO:0004411">
    <property type="term" value="F:homogentisate 1,2-dioxygenase activity"/>
    <property type="evidence" value="ECO:0007669"/>
    <property type="project" value="UniProtKB-EC"/>
</dbReference>
<evidence type="ECO:0000256" key="10">
    <source>
        <dbReference type="ARBA" id="ARBA00023232"/>
    </source>
</evidence>
<evidence type="ECO:0000256" key="11">
    <source>
        <dbReference type="ARBA" id="ARBA00023242"/>
    </source>
</evidence>
<dbReference type="Proteomes" id="UP000722485">
    <property type="component" value="Unassembled WGS sequence"/>
</dbReference>
<comment type="caution">
    <text evidence="15">The sequence shown here is derived from an EMBL/GenBank/DDBJ whole genome shotgun (WGS) entry which is preliminary data.</text>
</comment>
<gene>
    <name evidence="15" type="ORF">G7Z17_g6930</name>
</gene>
<dbReference type="Pfam" id="PF04209">
    <property type="entry name" value="HgmA_C"/>
    <property type="match status" value="1"/>
</dbReference>
<feature type="binding site" evidence="12">
    <location>
        <position position="360"/>
    </location>
    <ligand>
        <name>Fe cation</name>
        <dbReference type="ChEBI" id="CHEBI:24875"/>
    </ligand>
</feature>
<evidence type="ECO:0000259" key="14">
    <source>
        <dbReference type="PROSITE" id="PS50048"/>
    </source>
</evidence>
<keyword evidence="7" id="KW-0223">Dioxygenase</keyword>
<keyword evidence="10" id="KW-0585">Phenylalanine catabolism</keyword>
<dbReference type="CDD" id="cd00067">
    <property type="entry name" value="GAL4"/>
    <property type="match status" value="1"/>
</dbReference>
<dbReference type="InterPro" id="IPR046452">
    <property type="entry name" value="HgmA_N"/>
</dbReference>
<feature type="region of interest" description="Disordered" evidence="13">
    <location>
        <begin position="1087"/>
        <end position="1123"/>
    </location>
</feature>
<evidence type="ECO:0000256" key="3">
    <source>
        <dbReference type="ARBA" id="ARBA00007757"/>
    </source>
</evidence>
<accession>A0A9P5H4H4</accession>
<dbReference type="InterPro" id="IPR001138">
    <property type="entry name" value="Zn2Cys6_DnaBD"/>
</dbReference>
<dbReference type="InterPro" id="IPR046451">
    <property type="entry name" value="HgmA_C"/>
</dbReference>
<evidence type="ECO:0000256" key="13">
    <source>
        <dbReference type="SAM" id="MobiDB-lite"/>
    </source>
</evidence>
<protein>
    <recommendedName>
        <fullName evidence="4">homogentisate 1,2-dioxygenase</fullName>
        <ecNumber evidence="4">1.13.11.5</ecNumber>
    </recommendedName>
</protein>
<feature type="compositionally biased region" description="Gly residues" evidence="13">
    <location>
        <begin position="715"/>
        <end position="725"/>
    </location>
</feature>
<feature type="domain" description="Zn(2)-C6 fungal-type" evidence="14">
    <location>
        <begin position="645"/>
        <end position="681"/>
    </location>
</feature>
<feature type="compositionally biased region" description="Low complexity" evidence="13">
    <location>
        <begin position="1106"/>
        <end position="1117"/>
    </location>
</feature>
<feature type="binding site" evidence="12">
    <location>
        <position position="375"/>
    </location>
    <ligand>
        <name>homogentisate</name>
        <dbReference type="ChEBI" id="CHEBI:16169"/>
    </ligand>
</feature>
<dbReference type="CDD" id="cd07000">
    <property type="entry name" value="cupin_HGO_N"/>
    <property type="match status" value="1"/>
</dbReference>
<name>A0A9P5H4H4_9HYPO</name>
<dbReference type="InterPro" id="IPR014710">
    <property type="entry name" value="RmlC-like_jellyroll"/>
</dbReference>
<keyword evidence="11" id="KW-0539">Nucleus</keyword>
<dbReference type="GO" id="GO:0005737">
    <property type="term" value="C:cytoplasm"/>
    <property type="evidence" value="ECO:0007669"/>
    <property type="project" value="TreeGrafter"/>
</dbReference>
<evidence type="ECO:0000313" key="15">
    <source>
        <dbReference type="EMBL" id="KAF7548615.1"/>
    </source>
</evidence>
<feature type="region of interest" description="Disordered" evidence="13">
    <location>
        <begin position="701"/>
        <end position="741"/>
    </location>
</feature>
<evidence type="ECO:0000256" key="9">
    <source>
        <dbReference type="ARBA" id="ARBA00023004"/>
    </source>
</evidence>
<dbReference type="InterPro" id="IPR007219">
    <property type="entry name" value="XnlR_reg_dom"/>
</dbReference>
<dbReference type="InterPro" id="IPR005708">
    <property type="entry name" value="Homogentis_dOase"/>
</dbReference>
<comment type="cofactor">
    <cofactor evidence="1 12">
        <name>Fe cation</name>
        <dbReference type="ChEBI" id="CHEBI:24875"/>
    </cofactor>
</comment>
<dbReference type="GO" id="GO:0008270">
    <property type="term" value="F:zinc ion binding"/>
    <property type="evidence" value="ECO:0007669"/>
    <property type="project" value="InterPro"/>
</dbReference>
<keyword evidence="6" id="KW-0828">Tyrosine catabolism</keyword>
<dbReference type="Pfam" id="PF20510">
    <property type="entry name" value="HgmA_N"/>
    <property type="match status" value="1"/>
</dbReference>
<dbReference type="PROSITE" id="PS50048">
    <property type="entry name" value="ZN2_CY6_FUNGAL_2"/>
    <property type="match status" value="1"/>
</dbReference>
<sequence length="1347" mass="148238">MTGATAKSAYTTEPTSVDLHSYQTGFGNRFASEAIPNVLPKGMNAPQRVRYDLYSEQLNGSSFIAPRQQIQHVWMYRIRPSVAHGAVAASDVNSNLEACFSATNKNVEFVAAQKVWDPFPLLPEHDESVPGSGTDFVQGIRTVAGQGDPTLREGIAIHIYSANTSMVKRALCNNDGDFLILPQHGRLNIQTELGWLMVRPGELVVIQAGLRFRVLLPDGPVRGYIQEVFGTHYDLPELGPLGSNGMALPRDFESPVASFDIDIDKSSWEVIYKLAGSLHLCQQHHTPFDVVAWHGNLVPYKYAIEKFVNLANVERDQADPTIYCVLTAKSKIPGVSLTDFLVFTPKWITTKDTFRPPYYHRNMSTEIMGLIYGKYSGSSHALEPGGLSCEASYMPHGETYETWKNATSRELKPERVCEDTIAFMFHISVPMFITKWALRGEGARSLHTRSPTQWDNAKAPFLDHLDEVDLDLKAAGLPLLGGRPYSPMIVIAITAFIVEAPFANLIDAWNFPPLGDCRGGADGCVAVPDLVAAISRSRSRAWAGAGALAPYSEIDGDTFARKPNRTARESNPPPTQLPFACPFSSPPPLRQGKSSIAGSRVLSYHTANETMEPMAAVSLSRPNGQVHDGDPGPGSGLVKRRGTVACRRCRRLRSKCLHQQNAPPCEGCRLAGPQASAECAFPRRGEKDVDRQFRRRPVPAVDPVQTGSEYSAGGQSEGIPGGGVGTWSSPPGSSGQRSPEAVTINSTRGLGYPSSINQESILPPSDEVVEGCRIFVTSYFQLGFIPKAVFLENLRVNPSSVSKFLLACILSISARFTPSLVARYGSARKATDYFLEVSRSMVPAEMYNPSLERIQAFFLLAISQWGNGDRDRSSMDMGVAVRMAALLKLHCEESYVLENNCPADQVVRSESARRVFWMIQSQENLHSGYKTPAPFPLEDITTLLPCDEGDFAFGAIPTERAAEAGTPPALANPQLVFTPRRCLFATLIQAHGLWGRVARKACRNDYAINKAPPWDPTSEYQRTVTELGQWEETLPPKHAFSVWNLRGWKSESLHLAYLSVTMVLRLSNIVTRRVYLHDMLSMVTNEPLDQPLEPTTPTMANANEQSSTSHPTPTSTPRESYGSNYGSAPRGFWAQASNELFHNVWDLHEQIDAYFSMKSSEEGFPQILVFCVYMCGSLSSFLWRYPALCPLLGERAESMAQRSLEVLSELHAAWPTSSKWQKGLQQIATPLTGLSPADDRVATTPVQSMDNRTGVLESANVQLAEQVNMSTDFQTSRGMEQRPTVPEGMLGELINVLPHGNSHLARFGSMQMNPLPNELFDAELAAFLQGDFHYDLLDGWGQPGVPG</sequence>
<feature type="binding site" evidence="12">
    <location>
        <position position="366"/>
    </location>
    <ligand>
        <name>Fe cation</name>
        <dbReference type="ChEBI" id="CHEBI:24875"/>
    </ligand>
</feature>
<feature type="binding site" evidence="12">
    <location>
        <position position="396"/>
    </location>
    <ligand>
        <name>homogentisate</name>
        <dbReference type="ChEBI" id="CHEBI:16169"/>
    </ligand>
</feature>
<dbReference type="Pfam" id="PF04082">
    <property type="entry name" value="Fungal_trans"/>
    <property type="match status" value="1"/>
</dbReference>
<evidence type="ECO:0000256" key="1">
    <source>
        <dbReference type="ARBA" id="ARBA00001962"/>
    </source>
</evidence>
<dbReference type="EMBL" id="JAANBB010000143">
    <property type="protein sequence ID" value="KAF7548615.1"/>
    <property type="molecule type" value="Genomic_DNA"/>
</dbReference>
<organism evidence="15 16">
    <name type="scientific">Cylindrodendrum hubeiense</name>
    <dbReference type="NCBI Taxonomy" id="595255"/>
    <lineage>
        <taxon>Eukaryota</taxon>
        <taxon>Fungi</taxon>
        <taxon>Dikarya</taxon>
        <taxon>Ascomycota</taxon>
        <taxon>Pezizomycotina</taxon>
        <taxon>Sordariomycetes</taxon>
        <taxon>Hypocreomycetidae</taxon>
        <taxon>Hypocreales</taxon>
        <taxon>Nectriaceae</taxon>
        <taxon>Cylindrodendrum</taxon>
    </lineage>
</organism>
<evidence type="ECO:0000256" key="12">
    <source>
        <dbReference type="PIRSR" id="PIRSR605708-2"/>
    </source>
</evidence>
<dbReference type="GO" id="GO:0006351">
    <property type="term" value="P:DNA-templated transcription"/>
    <property type="evidence" value="ECO:0007669"/>
    <property type="project" value="InterPro"/>
</dbReference>
<dbReference type="InterPro" id="IPR011051">
    <property type="entry name" value="RmlC_Cupin_sf"/>
</dbReference>
<evidence type="ECO:0000313" key="16">
    <source>
        <dbReference type="Proteomes" id="UP000722485"/>
    </source>
</evidence>
<dbReference type="GO" id="GO:0006572">
    <property type="term" value="P:L-tyrosine catabolic process"/>
    <property type="evidence" value="ECO:0007669"/>
    <property type="project" value="UniProtKB-KW"/>
</dbReference>
<dbReference type="FunFam" id="2.60.120.10:FF:000034">
    <property type="entry name" value="Homogentisate 1,2-dioxygenase"/>
    <property type="match status" value="1"/>
</dbReference>
<evidence type="ECO:0000256" key="2">
    <source>
        <dbReference type="ARBA" id="ARBA00004704"/>
    </source>
</evidence>
<evidence type="ECO:0000256" key="4">
    <source>
        <dbReference type="ARBA" id="ARBA00013127"/>
    </source>
</evidence>
<dbReference type="CDD" id="cd12148">
    <property type="entry name" value="fungal_TF_MHR"/>
    <property type="match status" value="1"/>
</dbReference>
<dbReference type="OrthoDB" id="2399539at2759"/>
<dbReference type="GO" id="GO:0006559">
    <property type="term" value="P:L-phenylalanine catabolic process"/>
    <property type="evidence" value="ECO:0007669"/>
    <property type="project" value="UniProtKB-KW"/>
</dbReference>
<comment type="similarity">
    <text evidence="3">Belongs to the homogentisate dioxygenase family.</text>
</comment>
<keyword evidence="9 12" id="KW-0408">Iron</keyword>
<dbReference type="GO" id="GO:0000981">
    <property type="term" value="F:DNA-binding transcription factor activity, RNA polymerase II-specific"/>
    <property type="evidence" value="ECO:0007669"/>
    <property type="project" value="InterPro"/>
</dbReference>
<proteinExistence type="inferred from homology"/>
<dbReference type="EC" id="1.13.11.5" evidence="4"/>
<evidence type="ECO:0000256" key="8">
    <source>
        <dbReference type="ARBA" id="ARBA00023002"/>
    </source>
</evidence>
<dbReference type="Gene3D" id="2.60.120.10">
    <property type="entry name" value="Jelly Rolls"/>
    <property type="match status" value="1"/>
</dbReference>
<dbReference type="PANTHER" id="PTHR11056">
    <property type="entry name" value="HOMOGENTISATE 1,2-DIOXYGENASE"/>
    <property type="match status" value="1"/>
</dbReference>
<evidence type="ECO:0000256" key="5">
    <source>
        <dbReference type="ARBA" id="ARBA00022723"/>
    </source>
</evidence>
<feature type="binding site" evidence="12">
    <location>
        <position position="396"/>
    </location>
    <ligand>
        <name>Fe cation</name>
        <dbReference type="ChEBI" id="CHEBI:24875"/>
    </ligand>
</feature>
<evidence type="ECO:0000256" key="7">
    <source>
        <dbReference type="ARBA" id="ARBA00022964"/>
    </source>
</evidence>
<comment type="pathway">
    <text evidence="2">Amino-acid degradation; L-phenylalanine degradation; acetoacetate and fumarate from L-phenylalanine: step 4/6.</text>
</comment>
<reference evidence="15" key="1">
    <citation type="submission" date="2020-03" db="EMBL/GenBank/DDBJ databases">
        <title>Draft Genome Sequence of Cylindrodendrum hubeiense.</title>
        <authorList>
            <person name="Buettner E."/>
            <person name="Kellner H."/>
        </authorList>
    </citation>
    <scope>NUCLEOTIDE SEQUENCE</scope>
    <source>
        <strain evidence="15">IHI 201604</strain>
    </source>
</reference>
<dbReference type="SUPFAM" id="SSF51182">
    <property type="entry name" value="RmlC-like cupins"/>
    <property type="match status" value="1"/>
</dbReference>
<keyword evidence="5 12" id="KW-0479">Metal-binding</keyword>
<keyword evidence="16" id="KW-1185">Reference proteome</keyword>
<dbReference type="PANTHER" id="PTHR11056:SF0">
    <property type="entry name" value="HOMOGENTISATE 1,2-DIOXYGENASE"/>
    <property type="match status" value="1"/>
</dbReference>
<keyword evidence="8" id="KW-0560">Oxidoreductase</keyword>